<evidence type="ECO:0000313" key="2">
    <source>
        <dbReference type="EMBL" id="EGY76242.1"/>
    </source>
</evidence>
<reference evidence="2 3" key="1">
    <citation type="submission" date="2011-06" db="EMBL/GenBank/DDBJ databases">
        <authorList>
            <person name="Muzny D."/>
            <person name="Qin X."/>
            <person name="Deng J."/>
            <person name="Jiang H."/>
            <person name="Liu Y."/>
            <person name="Qu J."/>
            <person name="Song X.-Z."/>
            <person name="Zhang L."/>
            <person name="Thornton R."/>
            <person name="Coyle M."/>
            <person name="Francisco L."/>
            <person name="Jackson L."/>
            <person name="Javaid M."/>
            <person name="Korchina V."/>
            <person name="Kovar C."/>
            <person name="Mata R."/>
            <person name="Mathew T."/>
            <person name="Ngo R."/>
            <person name="Nguyen L."/>
            <person name="Nguyen N."/>
            <person name="Okwuonu G."/>
            <person name="Ongeri F."/>
            <person name="Pham C."/>
            <person name="Simmons D."/>
            <person name="Wilczek-Boney K."/>
            <person name="Hale W."/>
            <person name="Jakkamsetti A."/>
            <person name="Pham P."/>
            <person name="Ruth R."/>
            <person name="San Lucas F."/>
            <person name="Warren J."/>
            <person name="Zhang J."/>
            <person name="Zhao Z."/>
            <person name="Zhou C."/>
            <person name="Zhu D."/>
            <person name="Lee S."/>
            <person name="Bess C."/>
            <person name="Blankenburg K."/>
            <person name="Forbes L."/>
            <person name="Fu Q."/>
            <person name="Gubbala S."/>
            <person name="Hirani K."/>
            <person name="Jayaseelan J.C."/>
            <person name="Lara F."/>
            <person name="Munidasa M."/>
            <person name="Palculict T."/>
            <person name="Patil S."/>
            <person name="Pu L.-L."/>
            <person name="Saada N."/>
            <person name="Tang L."/>
            <person name="Weissenberger G."/>
            <person name="Zhu Y."/>
            <person name="Hemphill L."/>
            <person name="Shang Y."/>
            <person name="Youmans B."/>
            <person name="Ayvaz T."/>
            <person name="Ross M."/>
            <person name="Santibanez J."/>
            <person name="Aqrawi P."/>
            <person name="Gross S."/>
            <person name="Joshi V."/>
            <person name="Fowler G."/>
            <person name="Nazareth L."/>
            <person name="Reid J."/>
            <person name="Worley K."/>
            <person name="Petrosino J."/>
            <person name="Highlander S."/>
            <person name="Gibbs R."/>
        </authorList>
    </citation>
    <scope>NUCLEOTIDE SEQUENCE [LARGE SCALE GENOMIC DNA]</scope>
    <source>
        <strain evidence="2 3">ATCC 29427</strain>
    </source>
</reference>
<keyword evidence="1" id="KW-0812">Transmembrane</keyword>
<gene>
    <name evidence="2" type="ORF">HMPREF9129_2260</name>
</gene>
<evidence type="ECO:0000256" key="1">
    <source>
        <dbReference type="SAM" id="Phobius"/>
    </source>
</evidence>
<evidence type="ECO:0000313" key="3">
    <source>
        <dbReference type="Proteomes" id="UP000003422"/>
    </source>
</evidence>
<feature type="non-terminal residue" evidence="2">
    <location>
        <position position="109"/>
    </location>
</feature>
<name>G4D780_9FIRM</name>
<accession>G4D780</accession>
<dbReference type="EMBL" id="AGBB01000294">
    <property type="protein sequence ID" value="EGY76242.1"/>
    <property type="molecule type" value="Genomic_DNA"/>
</dbReference>
<dbReference type="InterPro" id="IPR036259">
    <property type="entry name" value="MFS_trans_sf"/>
</dbReference>
<sequence>MIFLPSKLGKFISKANKYDSVFYGILFTSVLYMMISLSNSGIFFISIFTAILMTEVFYTQASSSILIEITEPQKIGIAYGNYRKALGIGKSIGPILGVYLYRFSGGKLS</sequence>
<organism evidence="2 3">
    <name type="scientific">Peptoniphilus indolicus ATCC 29427</name>
    <dbReference type="NCBI Taxonomy" id="997350"/>
    <lineage>
        <taxon>Bacteria</taxon>
        <taxon>Bacillati</taxon>
        <taxon>Bacillota</taxon>
        <taxon>Tissierellia</taxon>
        <taxon>Tissierellales</taxon>
        <taxon>Peptoniphilaceae</taxon>
        <taxon>Peptoniphilus</taxon>
    </lineage>
</organism>
<dbReference type="SUPFAM" id="SSF103473">
    <property type="entry name" value="MFS general substrate transporter"/>
    <property type="match status" value="1"/>
</dbReference>
<evidence type="ECO:0008006" key="4">
    <source>
        <dbReference type="Google" id="ProtNLM"/>
    </source>
</evidence>
<dbReference type="Gene3D" id="1.20.1250.20">
    <property type="entry name" value="MFS general substrate transporter like domains"/>
    <property type="match status" value="1"/>
</dbReference>
<dbReference type="Proteomes" id="UP000003422">
    <property type="component" value="Unassembled WGS sequence"/>
</dbReference>
<keyword evidence="3" id="KW-1185">Reference proteome</keyword>
<keyword evidence="1" id="KW-0472">Membrane</keyword>
<comment type="caution">
    <text evidence="2">The sequence shown here is derived from an EMBL/GenBank/DDBJ whole genome shotgun (WGS) entry which is preliminary data.</text>
</comment>
<dbReference type="HOGENOM" id="CLU_2202602_0_0_9"/>
<feature type="transmembrane region" description="Helical" evidence="1">
    <location>
        <begin position="20"/>
        <end position="35"/>
    </location>
</feature>
<proteinExistence type="predicted"/>
<protein>
    <recommendedName>
        <fullName evidence="4">Major facilitator superfamily (MFS) profile domain-containing protein</fullName>
    </recommendedName>
</protein>
<dbReference type="AlphaFoldDB" id="G4D780"/>
<keyword evidence="1" id="KW-1133">Transmembrane helix</keyword>